<evidence type="ECO:0000313" key="2">
    <source>
        <dbReference type="EMBL" id="CBG76439.1"/>
    </source>
</evidence>
<protein>
    <submittedName>
        <fullName evidence="2">OO_Ba0013J05-OO_Ba0033A15.26 protein</fullName>
    </submittedName>
</protein>
<reference evidence="2" key="2">
    <citation type="submission" date="2009-09" db="EMBL/GenBank/DDBJ databases">
        <authorList>
            <person name="Han"/>
            <person name="B"/>
            <person name="Feng"/>
            <person name="Q"/>
            <person name="Huang"/>
            <person name="T"/>
            <person name="Zhao"/>
            <person name="Q"/>
            <person name="Zhu"/>
            <person name="J J.and.Lin."/>
            <person name="Z X."/>
        </authorList>
    </citation>
    <scope>NUCLEOTIDE SEQUENCE</scope>
</reference>
<feature type="region of interest" description="Disordered" evidence="1">
    <location>
        <begin position="39"/>
        <end position="69"/>
    </location>
</feature>
<name>D0ABG9_9ORYZ</name>
<dbReference type="EMBL" id="FP565616">
    <property type="protein sequence ID" value="CBG76439.1"/>
    <property type="molecule type" value="Genomic_DNA"/>
</dbReference>
<gene>
    <name evidence="2" type="primary">OO_Ba0013J05-OO_Ba0033A15.26</name>
</gene>
<sequence>MAGLIPPFSAIRLRKNALAKRGQALQKAEAAAQRQAKILLLRKPAREEQGAPQSGKRPRREGCAEPAGL</sequence>
<organism evidence="2">
    <name type="scientific">Oryza officinalis</name>
    <dbReference type="NCBI Taxonomy" id="4535"/>
    <lineage>
        <taxon>Eukaryota</taxon>
        <taxon>Viridiplantae</taxon>
        <taxon>Streptophyta</taxon>
        <taxon>Embryophyta</taxon>
        <taxon>Tracheophyta</taxon>
        <taxon>Spermatophyta</taxon>
        <taxon>Magnoliopsida</taxon>
        <taxon>Liliopsida</taxon>
        <taxon>Poales</taxon>
        <taxon>Poaceae</taxon>
        <taxon>BOP clade</taxon>
        <taxon>Oryzoideae</taxon>
        <taxon>Oryzeae</taxon>
        <taxon>Oryzinae</taxon>
        <taxon>Oryza</taxon>
    </lineage>
</organism>
<evidence type="ECO:0000256" key="1">
    <source>
        <dbReference type="SAM" id="MobiDB-lite"/>
    </source>
</evidence>
<reference evidence="2" key="1">
    <citation type="journal article" date="2009" name="J. Genet. Genomics">
        <title>Analysis of collinear regions of Oryza AA and CC genomes.</title>
        <authorList>
            <person name="Feng Q."/>
            <person name="Huang T."/>
            <person name="Zhao Q."/>
            <person name="Zhu J."/>
            <person name="Lin Z."/>
            <person name="Han B."/>
        </authorList>
    </citation>
    <scope>NUCLEOTIDE SEQUENCE</scope>
</reference>
<dbReference type="AlphaFoldDB" id="D0ABG9"/>
<proteinExistence type="predicted"/>
<accession>D0ABG9</accession>